<evidence type="ECO:0000313" key="3">
    <source>
        <dbReference type="Proteomes" id="UP000016933"/>
    </source>
</evidence>
<sequence>MKAPHGSKTPEWEETPEEQETNNMKQMDAYYASIARKYFTSGAHIGTSTRLSRHGEPDFERDVGDMMFYLKDEVMRKLDNERWLYEPIDRVQPALS</sequence>
<reference evidence="3" key="1">
    <citation type="journal article" date="2012" name="PLoS Genet.">
        <title>The genomes of the fungal plant pathogens Cladosporium fulvum and Dothistroma septosporum reveal adaptation to different hosts and lifestyles but also signatures of common ancestry.</title>
        <authorList>
            <person name="de Wit P.J.G.M."/>
            <person name="van der Burgt A."/>
            <person name="Oekmen B."/>
            <person name="Stergiopoulos I."/>
            <person name="Abd-Elsalam K.A."/>
            <person name="Aerts A.L."/>
            <person name="Bahkali A.H."/>
            <person name="Beenen H.G."/>
            <person name="Chettri P."/>
            <person name="Cox M.P."/>
            <person name="Datema E."/>
            <person name="de Vries R.P."/>
            <person name="Dhillon B."/>
            <person name="Ganley A.R."/>
            <person name="Griffiths S.A."/>
            <person name="Guo Y."/>
            <person name="Hamelin R.C."/>
            <person name="Henrissat B."/>
            <person name="Kabir M.S."/>
            <person name="Jashni M.K."/>
            <person name="Kema G."/>
            <person name="Klaubauf S."/>
            <person name="Lapidus A."/>
            <person name="Levasseur A."/>
            <person name="Lindquist E."/>
            <person name="Mehrabi R."/>
            <person name="Ohm R.A."/>
            <person name="Owen T.J."/>
            <person name="Salamov A."/>
            <person name="Schwelm A."/>
            <person name="Schijlen E."/>
            <person name="Sun H."/>
            <person name="van den Burg H.A."/>
            <person name="van Ham R.C.H.J."/>
            <person name="Zhang S."/>
            <person name="Goodwin S.B."/>
            <person name="Grigoriev I.V."/>
            <person name="Collemare J."/>
            <person name="Bradshaw R.E."/>
        </authorList>
    </citation>
    <scope>NUCLEOTIDE SEQUENCE [LARGE SCALE GENOMIC DNA]</scope>
    <source>
        <strain evidence="3">NZE10 / CBS 128990</strain>
    </source>
</reference>
<proteinExistence type="predicted"/>
<reference evidence="2 3" key="2">
    <citation type="journal article" date="2012" name="PLoS Pathog.">
        <title>Diverse lifestyles and strategies of plant pathogenesis encoded in the genomes of eighteen Dothideomycetes fungi.</title>
        <authorList>
            <person name="Ohm R.A."/>
            <person name="Feau N."/>
            <person name="Henrissat B."/>
            <person name="Schoch C.L."/>
            <person name="Horwitz B.A."/>
            <person name="Barry K.W."/>
            <person name="Condon B.J."/>
            <person name="Copeland A.C."/>
            <person name="Dhillon B."/>
            <person name="Glaser F."/>
            <person name="Hesse C.N."/>
            <person name="Kosti I."/>
            <person name="LaButti K."/>
            <person name="Lindquist E.A."/>
            <person name="Lucas S."/>
            <person name="Salamov A.A."/>
            <person name="Bradshaw R.E."/>
            <person name="Ciuffetti L."/>
            <person name="Hamelin R.C."/>
            <person name="Kema G.H.J."/>
            <person name="Lawrence C."/>
            <person name="Scott J.A."/>
            <person name="Spatafora J.W."/>
            <person name="Turgeon B.G."/>
            <person name="de Wit P.J.G.M."/>
            <person name="Zhong S."/>
            <person name="Goodwin S.B."/>
            <person name="Grigoriev I.V."/>
        </authorList>
    </citation>
    <scope>NUCLEOTIDE SEQUENCE [LARGE SCALE GENOMIC DNA]</scope>
    <source>
        <strain evidence="3">NZE10 / CBS 128990</strain>
    </source>
</reference>
<keyword evidence="3" id="KW-1185">Reference proteome</keyword>
<dbReference type="AlphaFoldDB" id="M2Y3J7"/>
<dbReference type="HOGENOM" id="CLU_2359710_0_0_1"/>
<organism evidence="2 3">
    <name type="scientific">Dothistroma septosporum (strain NZE10 / CBS 128990)</name>
    <name type="common">Red band needle blight fungus</name>
    <name type="synonym">Mycosphaerella pini</name>
    <dbReference type="NCBI Taxonomy" id="675120"/>
    <lineage>
        <taxon>Eukaryota</taxon>
        <taxon>Fungi</taxon>
        <taxon>Dikarya</taxon>
        <taxon>Ascomycota</taxon>
        <taxon>Pezizomycotina</taxon>
        <taxon>Dothideomycetes</taxon>
        <taxon>Dothideomycetidae</taxon>
        <taxon>Mycosphaerellales</taxon>
        <taxon>Mycosphaerellaceae</taxon>
        <taxon>Dothistroma</taxon>
    </lineage>
</organism>
<dbReference type="EMBL" id="KB446540">
    <property type="protein sequence ID" value="EME42869.1"/>
    <property type="molecule type" value="Genomic_DNA"/>
</dbReference>
<dbReference type="Proteomes" id="UP000016933">
    <property type="component" value="Unassembled WGS sequence"/>
</dbReference>
<accession>M2Y3J7</accession>
<dbReference type="eggNOG" id="ENOG502R9CP">
    <property type="taxonomic scope" value="Eukaryota"/>
</dbReference>
<dbReference type="OrthoDB" id="3910509at2759"/>
<name>M2Y3J7_DOTSN</name>
<feature type="region of interest" description="Disordered" evidence="1">
    <location>
        <begin position="1"/>
        <end position="23"/>
    </location>
</feature>
<gene>
    <name evidence="2" type="ORF">DOTSEDRAFT_72345</name>
</gene>
<evidence type="ECO:0000256" key="1">
    <source>
        <dbReference type="SAM" id="MobiDB-lite"/>
    </source>
</evidence>
<evidence type="ECO:0000313" key="2">
    <source>
        <dbReference type="EMBL" id="EME42869.1"/>
    </source>
</evidence>
<protein>
    <submittedName>
        <fullName evidence="2">Uncharacterized protein</fullName>
    </submittedName>
</protein>